<proteinExistence type="predicted"/>
<protein>
    <submittedName>
        <fullName evidence="1">Uncharacterized protein</fullName>
    </submittedName>
</protein>
<dbReference type="Proteomes" id="UP000295416">
    <property type="component" value="Unassembled WGS sequence"/>
</dbReference>
<sequence length="114" mass="13160">MTENQEYIQMIKQSLSKWGEERILVIKEENGDTDQTMLNLERVDIGAEFDPIDDYGSDQSLQLVGRGQTLFENHQAALPYQSYDIPIENIYDVSVNQKRITIQTDRGMYTITPV</sequence>
<dbReference type="EMBL" id="SLXK01000013">
    <property type="protein sequence ID" value="TCP28970.1"/>
    <property type="molecule type" value="Genomic_DNA"/>
</dbReference>
<organism evidence="1 2">
    <name type="scientific">Scopulibacillus darangshiensis</name>
    <dbReference type="NCBI Taxonomy" id="442528"/>
    <lineage>
        <taxon>Bacteria</taxon>
        <taxon>Bacillati</taxon>
        <taxon>Bacillota</taxon>
        <taxon>Bacilli</taxon>
        <taxon>Bacillales</taxon>
        <taxon>Sporolactobacillaceae</taxon>
        <taxon>Scopulibacillus</taxon>
    </lineage>
</organism>
<dbReference type="Pfam" id="PF25846">
    <property type="entry name" value="YmzB"/>
    <property type="match status" value="1"/>
</dbReference>
<accession>A0A4R2P2Q3</accession>
<gene>
    <name evidence="1" type="ORF">EV207_1133</name>
</gene>
<evidence type="ECO:0000313" key="2">
    <source>
        <dbReference type="Proteomes" id="UP000295416"/>
    </source>
</evidence>
<evidence type="ECO:0000313" key="1">
    <source>
        <dbReference type="EMBL" id="TCP28970.1"/>
    </source>
</evidence>
<comment type="caution">
    <text evidence="1">The sequence shown here is derived from an EMBL/GenBank/DDBJ whole genome shotgun (WGS) entry which is preliminary data.</text>
</comment>
<dbReference type="InterPro" id="IPR058926">
    <property type="entry name" value="YmzB-like"/>
</dbReference>
<keyword evidence="2" id="KW-1185">Reference proteome</keyword>
<dbReference type="RefSeq" id="WP_132746088.1">
    <property type="nucleotide sequence ID" value="NZ_SLXK01000013.1"/>
</dbReference>
<name>A0A4R2P2Q3_9BACL</name>
<reference evidence="1 2" key="1">
    <citation type="submission" date="2019-03" db="EMBL/GenBank/DDBJ databases">
        <title>Genomic Encyclopedia of Type Strains, Phase IV (KMG-IV): sequencing the most valuable type-strain genomes for metagenomic binning, comparative biology and taxonomic classification.</title>
        <authorList>
            <person name="Goeker M."/>
        </authorList>
    </citation>
    <scope>NUCLEOTIDE SEQUENCE [LARGE SCALE GENOMIC DNA]</scope>
    <source>
        <strain evidence="1 2">DSM 19377</strain>
    </source>
</reference>
<dbReference type="AlphaFoldDB" id="A0A4R2P2Q3"/>
<dbReference type="OrthoDB" id="2705224at2"/>